<feature type="signal peptide" evidence="1">
    <location>
        <begin position="1"/>
        <end position="25"/>
    </location>
</feature>
<comment type="caution">
    <text evidence="2">The sequence shown here is derived from an EMBL/GenBank/DDBJ whole genome shotgun (WGS) entry which is preliminary data.</text>
</comment>
<proteinExistence type="predicted"/>
<evidence type="ECO:0000313" key="3">
    <source>
        <dbReference type="Proteomes" id="UP001501074"/>
    </source>
</evidence>
<organism evidence="2 3">
    <name type="scientific">Kineosporia mesophila</name>
    <dbReference type="NCBI Taxonomy" id="566012"/>
    <lineage>
        <taxon>Bacteria</taxon>
        <taxon>Bacillati</taxon>
        <taxon>Actinomycetota</taxon>
        <taxon>Actinomycetes</taxon>
        <taxon>Kineosporiales</taxon>
        <taxon>Kineosporiaceae</taxon>
        <taxon>Kineosporia</taxon>
    </lineage>
</organism>
<name>A0ABP6ZZL2_9ACTN</name>
<accession>A0ABP6ZZL2</accession>
<reference evidence="3" key="1">
    <citation type="journal article" date="2019" name="Int. J. Syst. Evol. Microbiol.">
        <title>The Global Catalogue of Microorganisms (GCM) 10K type strain sequencing project: providing services to taxonomists for standard genome sequencing and annotation.</title>
        <authorList>
            <consortium name="The Broad Institute Genomics Platform"/>
            <consortium name="The Broad Institute Genome Sequencing Center for Infectious Disease"/>
            <person name="Wu L."/>
            <person name="Ma J."/>
        </authorList>
    </citation>
    <scope>NUCLEOTIDE SEQUENCE [LARGE SCALE GENOMIC DNA]</scope>
    <source>
        <strain evidence="3">JCM 16902</strain>
    </source>
</reference>
<feature type="chain" id="PRO_5046931883" evidence="1">
    <location>
        <begin position="26"/>
        <end position="248"/>
    </location>
</feature>
<evidence type="ECO:0000313" key="2">
    <source>
        <dbReference type="EMBL" id="GAA3620816.1"/>
    </source>
</evidence>
<sequence>MMVRIGVAVAGLSMILGSATGVAQATAGAQAAPRATVLAAPELGLSAHSVSAGRTIGATGTALRPKATYEVFSHTTRTDESSTEGTSEVVTVLARVKTNSRGKFSIRFVVPLSWRHDHLIELQKVKGADLVEQLPQWLTVTLPRPSLGLGADTVEAGSRVRVVVSGLRAHAKYVMFSRRTRENAECNCGGGSSSDGPGLRSFRTDANGRARFKFAVPDRWRDDHLIEFKKAKGEDVVGGVSAWLTVVR</sequence>
<keyword evidence="3" id="KW-1185">Reference proteome</keyword>
<protein>
    <submittedName>
        <fullName evidence="2">Uncharacterized protein</fullName>
    </submittedName>
</protein>
<gene>
    <name evidence="2" type="ORF">GCM10022223_42120</name>
</gene>
<dbReference type="Proteomes" id="UP001501074">
    <property type="component" value="Unassembled WGS sequence"/>
</dbReference>
<evidence type="ECO:0000256" key="1">
    <source>
        <dbReference type="SAM" id="SignalP"/>
    </source>
</evidence>
<dbReference type="EMBL" id="BAAAZO010000007">
    <property type="protein sequence ID" value="GAA3620816.1"/>
    <property type="molecule type" value="Genomic_DNA"/>
</dbReference>
<keyword evidence="1" id="KW-0732">Signal</keyword>